<dbReference type="EMBL" id="DF933843">
    <property type="protein sequence ID" value="GAM43258.1"/>
    <property type="molecule type" value="Genomic_DNA"/>
</dbReference>
<protein>
    <submittedName>
        <fullName evidence="4">Riboflavin aldehyde-forming enzyme</fullName>
    </submittedName>
</protein>
<feature type="compositionally biased region" description="Low complexity" evidence="2">
    <location>
        <begin position="27"/>
        <end position="43"/>
    </location>
</feature>
<proteinExistence type="predicted"/>
<dbReference type="Proteomes" id="UP000053095">
    <property type="component" value="Unassembled WGS sequence"/>
</dbReference>
<dbReference type="InterPro" id="IPR036908">
    <property type="entry name" value="RlpA-like_sf"/>
</dbReference>
<gene>
    <name evidence="4" type="ORF">TCE0_047r17923</name>
</gene>
<name>A0A0B8N6N1_TALPI</name>
<feature type="compositionally biased region" description="Low complexity" evidence="2">
    <location>
        <begin position="1"/>
        <end position="10"/>
    </location>
</feature>
<dbReference type="PANTHER" id="PTHR31836">
    <property type="match status" value="1"/>
</dbReference>
<evidence type="ECO:0000313" key="4">
    <source>
        <dbReference type="EMBL" id="GAM43258.1"/>
    </source>
</evidence>
<dbReference type="PANTHER" id="PTHR31836:SF27">
    <property type="entry name" value="RLPA-LIKE PROTEIN DOUBLE-PSI BETA-BARREL DOMAIN-CONTAINING PROTEIN"/>
    <property type="match status" value="1"/>
</dbReference>
<accession>A0A0B8N6N1</accession>
<dbReference type="InterPro" id="IPR051477">
    <property type="entry name" value="Expansin_CellWall"/>
</dbReference>
<feature type="region of interest" description="Disordered" evidence="2">
    <location>
        <begin position="1"/>
        <end position="45"/>
    </location>
</feature>
<sequence length="266" mass="28148">MAEAESVQPSPAQPPQPVSIPKRKPLPTNEAPVAEPTATTTFTDDQGHEQLQTIASDPEKDVAAGTWEPQTVNNGTGRRFALPALSLVVFDKVRLGPLDKYLPYEQRKRRYAVAGIFAGILLALLALIIGLAAGLTAGKKTQNLPLPTSNGGPYSGDLTYYEPGLGACGITSSSSDSICAVSHLVFDAAQTGSNPNANPLCGLKIRLRRNDESVDVTVVDRCVGCKATDIDTTTSVFGTLAEIDQGRVTVDWAWLESSPVNVTSIS</sequence>
<dbReference type="CDD" id="cd22191">
    <property type="entry name" value="DPBB_RlpA_EXP_N-like"/>
    <property type="match status" value="1"/>
</dbReference>
<keyword evidence="5" id="KW-1185">Reference proteome</keyword>
<dbReference type="AlphaFoldDB" id="A0A0B8N6N1"/>
<keyword evidence="3" id="KW-1133">Transmembrane helix</keyword>
<reference evidence="5" key="1">
    <citation type="journal article" date="2015" name="Genome Announc.">
        <title>Draft genome sequence of Talaromyces cellulolyticus strain Y-94, a source of lignocellulosic biomass-degrading enzymes.</title>
        <authorList>
            <person name="Fujii T."/>
            <person name="Koike H."/>
            <person name="Sawayama S."/>
            <person name="Yano S."/>
            <person name="Inoue H."/>
        </authorList>
    </citation>
    <scope>NUCLEOTIDE SEQUENCE [LARGE SCALE GENOMIC DNA]</scope>
    <source>
        <strain evidence="5">Y-94</strain>
    </source>
</reference>
<evidence type="ECO:0000256" key="2">
    <source>
        <dbReference type="SAM" id="MobiDB-lite"/>
    </source>
</evidence>
<dbReference type="Gene3D" id="2.40.40.10">
    <property type="entry name" value="RlpA-like domain"/>
    <property type="match status" value="1"/>
</dbReference>
<dbReference type="SUPFAM" id="SSF50685">
    <property type="entry name" value="Barwin-like endoglucanases"/>
    <property type="match status" value="1"/>
</dbReference>
<keyword evidence="3" id="KW-0472">Membrane</keyword>
<evidence type="ECO:0000256" key="3">
    <source>
        <dbReference type="SAM" id="Phobius"/>
    </source>
</evidence>
<keyword evidence="3" id="KW-0812">Transmembrane</keyword>
<evidence type="ECO:0000256" key="1">
    <source>
        <dbReference type="ARBA" id="ARBA00022729"/>
    </source>
</evidence>
<organism evidence="4 5">
    <name type="scientific">Talaromyces pinophilus</name>
    <name type="common">Penicillium pinophilum</name>
    <dbReference type="NCBI Taxonomy" id="128442"/>
    <lineage>
        <taxon>Eukaryota</taxon>
        <taxon>Fungi</taxon>
        <taxon>Dikarya</taxon>
        <taxon>Ascomycota</taxon>
        <taxon>Pezizomycotina</taxon>
        <taxon>Eurotiomycetes</taxon>
        <taxon>Eurotiomycetidae</taxon>
        <taxon>Eurotiales</taxon>
        <taxon>Trichocomaceae</taxon>
        <taxon>Talaromyces</taxon>
        <taxon>Talaromyces sect. Talaromyces</taxon>
    </lineage>
</organism>
<feature type="transmembrane region" description="Helical" evidence="3">
    <location>
        <begin position="111"/>
        <end position="135"/>
    </location>
</feature>
<evidence type="ECO:0000313" key="5">
    <source>
        <dbReference type="Proteomes" id="UP000053095"/>
    </source>
</evidence>
<keyword evidence="1" id="KW-0732">Signal</keyword>